<dbReference type="EMBL" id="MIND01000018">
    <property type="protein sequence ID" value="POF89340.1"/>
    <property type="molecule type" value="Genomic_DNA"/>
</dbReference>
<dbReference type="AlphaFoldDB" id="A0A2S3WEJ8"/>
<proteinExistence type="predicted"/>
<evidence type="ECO:0000313" key="2">
    <source>
        <dbReference type="Proteomes" id="UP000237194"/>
    </source>
</evidence>
<gene>
    <name evidence="1" type="ORF">BGP80_15790</name>
</gene>
<reference evidence="1 2" key="1">
    <citation type="submission" date="2016-08" db="EMBL/GenBank/DDBJ databases">
        <authorList>
            <person name="Seilhamer J.J."/>
        </authorList>
    </citation>
    <scope>NUCLEOTIDE SEQUENCE [LARGE SCALE GENOMIC DNA]</scope>
    <source>
        <strain evidence="1 2">KT-27</strain>
    </source>
</reference>
<accession>A0A2S3WEJ8</accession>
<organism evidence="1 2">
    <name type="scientific">Pseudomonas putida</name>
    <name type="common">Arthrobacter siderocapsulatus</name>
    <dbReference type="NCBI Taxonomy" id="303"/>
    <lineage>
        <taxon>Bacteria</taxon>
        <taxon>Pseudomonadati</taxon>
        <taxon>Pseudomonadota</taxon>
        <taxon>Gammaproteobacteria</taxon>
        <taxon>Pseudomonadales</taxon>
        <taxon>Pseudomonadaceae</taxon>
        <taxon>Pseudomonas</taxon>
    </lineage>
</organism>
<evidence type="ECO:0000313" key="1">
    <source>
        <dbReference type="EMBL" id="POF89340.1"/>
    </source>
</evidence>
<protein>
    <submittedName>
        <fullName evidence="1">Uncharacterized protein</fullName>
    </submittedName>
</protein>
<name>A0A2S3WEJ8_PSEPU</name>
<comment type="caution">
    <text evidence="1">The sequence shown here is derived from an EMBL/GenBank/DDBJ whole genome shotgun (WGS) entry which is preliminary data.</text>
</comment>
<dbReference type="Proteomes" id="UP000237194">
    <property type="component" value="Unassembled WGS sequence"/>
</dbReference>
<reference evidence="1 2" key="2">
    <citation type="submission" date="2018-03" db="EMBL/GenBank/DDBJ databases">
        <title>Draft genome of Pseudomonas putida strain KT-27.</title>
        <authorList>
            <person name="Yoshizawa S."/>
            <person name="Khan N.H."/>
            <person name="Nishimura M."/>
            <person name="Chiura H.X."/>
            <person name="Ogura Y."/>
            <person name="Hayashi T."/>
            <person name="Kogure K."/>
        </authorList>
    </citation>
    <scope>NUCLEOTIDE SEQUENCE [LARGE SCALE GENOMIC DNA]</scope>
    <source>
        <strain evidence="1 2">KT-27</strain>
    </source>
</reference>
<sequence>MLEHSVLVAHDRRWLDQLDIFRQDDFLTALLRPFGLIGRTNDLSGTARVYRISVPFGWPWTSVITVTKLDRERQFQAYELLRKLAMQTSATMSQVAYGCTTGAGWDYVCAQHRKAFDEWMSFAATLDKPNVDS</sequence>